<evidence type="ECO:0000313" key="2">
    <source>
        <dbReference type="Proteomes" id="UP001522462"/>
    </source>
</evidence>
<keyword evidence="2" id="KW-1185">Reference proteome</keyword>
<name>A0ABT0AP55_9LACT</name>
<gene>
    <name evidence="1" type="ORF">GYN19_10330</name>
</gene>
<dbReference type="Proteomes" id="UP001522462">
    <property type="component" value="Unassembled WGS sequence"/>
</dbReference>
<evidence type="ECO:0008006" key="3">
    <source>
        <dbReference type="Google" id="ProtNLM"/>
    </source>
</evidence>
<accession>A0ABT0AP55</accession>
<protein>
    <recommendedName>
        <fullName evidence="3">DUF3284 domain-containing protein</fullName>
    </recommendedName>
</protein>
<proteinExistence type="predicted"/>
<organism evidence="1 2">
    <name type="scientific">Pseudolactococcus paracarnosus</name>
    <dbReference type="NCBI Taxonomy" id="2749962"/>
    <lineage>
        <taxon>Bacteria</taxon>
        <taxon>Bacillati</taxon>
        <taxon>Bacillota</taxon>
        <taxon>Bacilli</taxon>
        <taxon>Lactobacillales</taxon>
        <taxon>Streptococcaceae</taxon>
        <taxon>Pseudolactococcus</taxon>
    </lineage>
</organism>
<dbReference type="EMBL" id="JAAEDA010000020">
    <property type="protein sequence ID" value="MCJ1978347.1"/>
    <property type="molecule type" value="Genomic_DNA"/>
</dbReference>
<reference evidence="1 2" key="1">
    <citation type="journal article" date="2022" name="Microbiol. Res.">
        <title>Comparative genome analysis, predicted lifestyle and antimicrobial strategies of Lactococcus carnosus and Lactococcus paracarnosus isolated from meat.</title>
        <authorList>
            <person name="Werum V."/>
            <person name="Ehrmann M."/>
            <person name="Vogel R."/>
            <person name="Hilgarth M."/>
        </authorList>
    </citation>
    <scope>NUCLEOTIDE SEQUENCE [LARGE SCALE GENOMIC DNA]</scope>
    <source>
        <strain evidence="1 2">TMW21897</strain>
    </source>
</reference>
<comment type="caution">
    <text evidence="1">The sequence shown here is derived from an EMBL/GenBank/DDBJ whole genome shotgun (WGS) entry which is preliminary data.</text>
</comment>
<sequence length="181" mass="21060">MMKSRLKKESVFCCYFYMISIGGKRYMEKQKTEKEYQQGSELIQSYVTDYLVKKYQGVEKIEWQGIGVKYRNSPILGSSLFGNYVDTKVTIYASENSYFTVCFQLTDEMEYDDDAKQYVRLDSLNPEWVDSLFETELRNAINGGNIGDKMDKLAAKTLRKSTNGSPNAKVIYNLEIHELRY</sequence>
<evidence type="ECO:0000313" key="1">
    <source>
        <dbReference type="EMBL" id="MCJ1978347.1"/>
    </source>
</evidence>